<dbReference type="Proteomes" id="UP000265520">
    <property type="component" value="Unassembled WGS sequence"/>
</dbReference>
<dbReference type="PANTHER" id="PTHR38937:SF2">
    <property type="entry name" value="MEMBRANE PROTEIN OF ER BODY-LIKE PROTEIN ISOFORM X1"/>
    <property type="match status" value="1"/>
</dbReference>
<reference evidence="2 3" key="1">
    <citation type="journal article" date="2018" name="Front. Plant Sci.">
        <title>Red Clover (Trifolium pratense) and Zigzag Clover (T. medium) - A Picture of Genomic Similarities and Differences.</title>
        <authorList>
            <person name="Dluhosova J."/>
            <person name="Istvanek J."/>
            <person name="Nedelnik J."/>
            <person name="Repkova J."/>
        </authorList>
    </citation>
    <scope>NUCLEOTIDE SEQUENCE [LARGE SCALE GENOMIC DNA]</scope>
    <source>
        <strain evidence="3">cv. 10/8</strain>
        <tissue evidence="2">Leaf</tissue>
    </source>
</reference>
<evidence type="ECO:0000313" key="2">
    <source>
        <dbReference type="EMBL" id="MCI29927.1"/>
    </source>
</evidence>
<sequence length="142" mass="15812">MNTVVDKVPSGSEQFASHNSSDKQVTTPAVNFCEETKKESDSKNEIDQQEKEFDVELVIAKQETHDLYCPNCKSCITKRVILKKRKRNIHVLDKKGKRDRLDPIVDDNVANSTATHEVNQGDYANVISEITSLEPPIAAAAA</sequence>
<dbReference type="EMBL" id="LXQA010175841">
    <property type="protein sequence ID" value="MCI29927.1"/>
    <property type="molecule type" value="Genomic_DNA"/>
</dbReference>
<name>A0A392R0Z3_9FABA</name>
<accession>A0A392R0Z3</accession>
<dbReference type="InterPro" id="IPR052843">
    <property type="entry name" value="ER_body_metal_sequester"/>
</dbReference>
<comment type="caution">
    <text evidence="2">The sequence shown here is derived from an EMBL/GenBank/DDBJ whole genome shotgun (WGS) entry which is preliminary data.</text>
</comment>
<feature type="non-terminal residue" evidence="2">
    <location>
        <position position="142"/>
    </location>
</feature>
<protein>
    <submittedName>
        <fullName evidence="2">Vacuolar iron transporter-like protein</fullName>
    </submittedName>
</protein>
<feature type="compositionally biased region" description="Basic and acidic residues" evidence="1">
    <location>
        <begin position="34"/>
        <end position="48"/>
    </location>
</feature>
<organism evidence="2 3">
    <name type="scientific">Trifolium medium</name>
    <dbReference type="NCBI Taxonomy" id="97028"/>
    <lineage>
        <taxon>Eukaryota</taxon>
        <taxon>Viridiplantae</taxon>
        <taxon>Streptophyta</taxon>
        <taxon>Embryophyta</taxon>
        <taxon>Tracheophyta</taxon>
        <taxon>Spermatophyta</taxon>
        <taxon>Magnoliopsida</taxon>
        <taxon>eudicotyledons</taxon>
        <taxon>Gunneridae</taxon>
        <taxon>Pentapetalae</taxon>
        <taxon>rosids</taxon>
        <taxon>fabids</taxon>
        <taxon>Fabales</taxon>
        <taxon>Fabaceae</taxon>
        <taxon>Papilionoideae</taxon>
        <taxon>50 kb inversion clade</taxon>
        <taxon>NPAAA clade</taxon>
        <taxon>Hologalegina</taxon>
        <taxon>IRL clade</taxon>
        <taxon>Trifolieae</taxon>
        <taxon>Trifolium</taxon>
    </lineage>
</organism>
<dbReference type="PANTHER" id="PTHR38937">
    <property type="entry name" value="MEMBRANE PROTEIN OF ER BODY-LIKE PROTEIN"/>
    <property type="match status" value="1"/>
</dbReference>
<evidence type="ECO:0000313" key="3">
    <source>
        <dbReference type="Proteomes" id="UP000265520"/>
    </source>
</evidence>
<feature type="compositionally biased region" description="Polar residues" evidence="1">
    <location>
        <begin position="11"/>
        <end position="29"/>
    </location>
</feature>
<feature type="region of interest" description="Disordered" evidence="1">
    <location>
        <begin position="1"/>
        <end position="48"/>
    </location>
</feature>
<proteinExistence type="predicted"/>
<evidence type="ECO:0000256" key="1">
    <source>
        <dbReference type="SAM" id="MobiDB-lite"/>
    </source>
</evidence>
<keyword evidence="3" id="KW-1185">Reference proteome</keyword>
<dbReference type="AlphaFoldDB" id="A0A392R0Z3"/>